<evidence type="ECO:0000313" key="1">
    <source>
        <dbReference type="EMBL" id="CAK9045446.1"/>
    </source>
</evidence>
<dbReference type="EMBL" id="CAXAMN010015311">
    <property type="protein sequence ID" value="CAK9045446.1"/>
    <property type="molecule type" value="Genomic_DNA"/>
</dbReference>
<proteinExistence type="predicted"/>
<reference evidence="1 2" key="1">
    <citation type="submission" date="2024-02" db="EMBL/GenBank/DDBJ databases">
        <authorList>
            <person name="Chen Y."/>
            <person name="Shah S."/>
            <person name="Dougan E. K."/>
            <person name="Thang M."/>
            <person name="Chan C."/>
        </authorList>
    </citation>
    <scope>NUCLEOTIDE SEQUENCE [LARGE SCALE GENOMIC DNA]</scope>
</reference>
<feature type="non-terminal residue" evidence="1">
    <location>
        <position position="100"/>
    </location>
</feature>
<evidence type="ECO:0000313" key="2">
    <source>
        <dbReference type="Proteomes" id="UP001642484"/>
    </source>
</evidence>
<keyword evidence="2" id="KW-1185">Reference proteome</keyword>
<comment type="caution">
    <text evidence="1">The sequence shown here is derived from an EMBL/GenBank/DDBJ whole genome shotgun (WGS) entry which is preliminary data.</text>
</comment>
<feature type="non-terminal residue" evidence="1">
    <location>
        <position position="1"/>
    </location>
</feature>
<organism evidence="1 2">
    <name type="scientific">Durusdinium trenchii</name>
    <dbReference type="NCBI Taxonomy" id="1381693"/>
    <lineage>
        <taxon>Eukaryota</taxon>
        <taxon>Sar</taxon>
        <taxon>Alveolata</taxon>
        <taxon>Dinophyceae</taxon>
        <taxon>Suessiales</taxon>
        <taxon>Symbiodiniaceae</taxon>
        <taxon>Durusdinium</taxon>
    </lineage>
</organism>
<sequence length="100" mass="10760">QGHCAGPVLPGPTTLFQKDHMIPPARALSLGRTKTQLRTLNARFSMNCSVEPKQLNIQVIPTSGTVPPMIPYIFKFADDGSLYLSGPADSSMRRATSFGG</sequence>
<name>A0ABP0M1T4_9DINO</name>
<dbReference type="Proteomes" id="UP001642484">
    <property type="component" value="Unassembled WGS sequence"/>
</dbReference>
<protein>
    <submittedName>
        <fullName evidence="1">Uncharacterized protein</fullName>
    </submittedName>
</protein>
<accession>A0ABP0M1T4</accession>
<gene>
    <name evidence="1" type="ORF">CCMP2556_LOCUS23750</name>
</gene>